<feature type="compositionally biased region" description="Polar residues" evidence="2">
    <location>
        <begin position="340"/>
        <end position="359"/>
    </location>
</feature>
<evidence type="ECO:0000313" key="3">
    <source>
        <dbReference type="EMBL" id="CAI3989238.1"/>
    </source>
</evidence>
<gene>
    <name evidence="3" type="ORF">C1SCF055_LOCUS16328</name>
</gene>
<evidence type="ECO:0000313" key="5">
    <source>
        <dbReference type="Proteomes" id="UP001152797"/>
    </source>
</evidence>
<feature type="region of interest" description="Disordered" evidence="2">
    <location>
        <begin position="340"/>
        <end position="366"/>
    </location>
</feature>
<accession>A0A9P1FUT5</accession>
<dbReference type="EMBL" id="CAMXCT010001347">
    <property type="protein sequence ID" value="CAI3989238.1"/>
    <property type="molecule type" value="Genomic_DNA"/>
</dbReference>
<evidence type="ECO:0000256" key="2">
    <source>
        <dbReference type="SAM" id="MobiDB-lite"/>
    </source>
</evidence>
<dbReference type="AlphaFoldDB" id="A0A9P1FUT5"/>
<evidence type="ECO:0000313" key="4">
    <source>
        <dbReference type="EMBL" id="CAL4776550.1"/>
    </source>
</evidence>
<name>A0A9P1FUT5_9DINO</name>
<comment type="caution">
    <text evidence="3">The sequence shown here is derived from an EMBL/GenBank/DDBJ whole genome shotgun (WGS) entry which is preliminary data.</text>
</comment>
<organism evidence="3">
    <name type="scientific">Cladocopium goreaui</name>
    <dbReference type="NCBI Taxonomy" id="2562237"/>
    <lineage>
        <taxon>Eukaryota</taxon>
        <taxon>Sar</taxon>
        <taxon>Alveolata</taxon>
        <taxon>Dinophyceae</taxon>
        <taxon>Suessiales</taxon>
        <taxon>Symbiodiniaceae</taxon>
        <taxon>Cladocopium</taxon>
    </lineage>
</organism>
<keyword evidence="5" id="KW-1185">Reference proteome</keyword>
<feature type="region of interest" description="Disordered" evidence="2">
    <location>
        <begin position="1"/>
        <end position="32"/>
    </location>
</feature>
<dbReference type="EMBL" id="CAMXCT030001347">
    <property type="protein sequence ID" value="CAL4776550.1"/>
    <property type="molecule type" value="Genomic_DNA"/>
</dbReference>
<keyword evidence="1" id="KW-0175">Coiled coil</keyword>
<evidence type="ECO:0000256" key="1">
    <source>
        <dbReference type="SAM" id="Coils"/>
    </source>
</evidence>
<feature type="region of interest" description="Disordered" evidence="2">
    <location>
        <begin position="47"/>
        <end position="119"/>
    </location>
</feature>
<proteinExistence type="predicted"/>
<reference evidence="4 5" key="2">
    <citation type="submission" date="2024-05" db="EMBL/GenBank/DDBJ databases">
        <authorList>
            <person name="Chen Y."/>
            <person name="Shah S."/>
            <person name="Dougan E. K."/>
            <person name="Thang M."/>
            <person name="Chan C."/>
        </authorList>
    </citation>
    <scope>NUCLEOTIDE SEQUENCE [LARGE SCALE GENOMIC DNA]</scope>
</reference>
<protein>
    <submittedName>
        <fullName evidence="3">Uncharacterized protein</fullName>
    </submittedName>
</protein>
<feature type="coiled-coil region" evidence="1">
    <location>
        <begin position="296"/>
        <end position="323"/>
    </location>
</feature>
<sequence>MEATDSGNGERRCQAPITCVHQPDPGIPGRSARVAAGRLPRLEAVEATEPVVALVQRKPSSRLGRHLTTPPRTPRHGGNRNPKTEESLEPAEDVATPDPVSRKREIGHDQAAQKPFATTTSCSQRGTAFVDVEMSEVDEELLTDLTQELDSLERSVDLYFPQQLEEVDGVFREMQELRLKAANSANTPLLAEQGGGALLWAKSSSAVQASHWVAAGAEAAAKTFRTLAQLEAVPSQVPVVAEEAPMPCHLRGEPVCVHLCQDEEALNAIVQARIAEVTRCFSGQSGWPERLHATVELKLLQEVRAVQENLAEARRQRQRRQELLLEAARAILEDFGRGFSPTQARARSPSTSSDGSTETLLCAHHG</sequence>
<dbReference type="EMBL" id="CAMXCT020001347">
    <property type="protein sequence ID" value="CAL1142613.1"/>
    <property type="molecule type" value="Genomic_DNA"/>
</dbReference>
<reference evidence="3" key="1">
    <citation type="submission" date="2022-10" db="EMBL/GenBank/DDBJ databases">
        <authorList>
            <person name="Chen Y."/>
            <person name="Dougan E. K."/>
            <person name="Chan C."/>
            <person name="Rhodes N."/>
            <person name="Thang M."/>
        </authorList>
    </citation>
    <scope>NUCLEOTIDE SEQUENCE</scope>
</reference>
<dbReference type="Proteomes" id="UP001152797">
    <property type="component" value="Unassembled WGS sequence"/>
</dbReference>